<gene>
    <name evidence="3" type="primary">RCL1</name>
    <name evidence="3" type="ORF">CEXT_579701</name>
</gene>
<comment type="caution">
    <text evidence="3">The sequence shown here is derived from an EMBL/GenBank/DDBJ whole genome shotgun (WGS) entry which is preliminary data.</text>
</comment>
<dbReference type="InterPro" id="IPR037136">
    <property type="entry name" value="RNA3'_phos_cyclase_dom_sf"/>
</dbReference>
<evidence type="ECO:0000313" key="3">
    <source>
        <dbReference type="EMBL" id="GIY71070.1"/>
    </source>
</evidence>
<dbReference type="Proteomes" id="UP001054945">
    <property type="component" value="Unassembled WGS sequence"/>
</dbReference>
<feature type="domain" description="RNA 3'-terminal phosphate cyclase insert" evidence="2">
    <location>
        <begin position="94"/>
        <end position="151"/>
    </location>
</feature>
<keyword evidence="4" id="KW-1185">Reference proteome</keyword>
<dbReference type="Pfam" id="PF05189">
    <property type="entry name" value="RTC_insert"/>
    <property type="match status" value="1"/>
</dbReference>
<dbReference type="Gene3D" id="3.65.10.20">
    <property type="entry name" value="RNA 3'-terminal phosphate cyclase domain"/>
    <property type="match status" value="1"/>
</dbReference>
<reference evidence="3 4" key="1">
    <citation type="submission" date="2021-06" db="EMBL/GenBank/DDBJ databases">
        <title>Caerostris extrusa draft genome.</title>
        <authorList>
            <person name="Kono N."/>
            <person name="Arakawa K."/>
        </authorList>
    </citation>
    <scope>NUCLEOTIDE SEQUENCE [LARGE SCALE GENOMIC DNA]</scope>
</reference>
<dbReference type="Pfam" id="PF01137">
    <property type="entry name" value="RTC"/>
    <property type="match status" value="1"/>
</dbReference>
<evidence type="ECO:0000259" key="2">
    <source>
        <dbReference type="Pfam" id="PF05189"/>
    </source>
</evidence>
<proteinExistence type="predicted"/>
<dbReference type="InterPro" id="IPR013792">
    <property type="entry name" value="RNA3'P_cycl/enolpyr_Trfase_a/b"/>
</dbReference>
<dbReference type="SUPFAM" id="SSF55205">
    <property type="entry name" value="EPT/RTPC-like"/>
    <property type="match status" value="1"/>
</dbReference>
<dbReference type="InterPro" id="IPR013791">
    <property type="entry name" value="RNA3'-term_phos_cycl_insert"/>
</dbReference>
<dbReference type="EMBL" id="BPLR01014752">
    <property type="protein sequence ID" value="GIY71070.1"/>
    <property type="molecule type" value="Genomic_DNA"/>
</dbReference>
<dbReference type="GO" id="GO:0004521">
    <property type="term" value="F:RNA endonuclease activity"/>
    <property type="evidence" value="ECO:0007669"/>
    <property type="project" value="TreeGrafter"/>
</dbReference>
<dbReference type="PANTHER" id="PTHR11096">
    <property type="entry name" value="RNA 3' TERMINAL PHOSPHATE CYCLASE"/>
    <property type="match status" value="1"/>
</dbReference>
<feature type="domain" description="RNA 3'-terminal phosphate cyclase" evidence="1">
    <location>
        <begin position="12"/>
        <end position="189"/>
    </location>
</feature>
<evidence type="ECO:0000259" key="1">
    <source>
        <dbReference type="Pfam" id="PF01137"/>
    </source>
</evidence>
<accession>A0AAV4VNU1</accession>
<name>A0AAV4VNU1_CAEEX</name>
<sequence>MNERLHQAQQTKNYEHNFLKLLDNITDGSSIVVNETGTVVKYRPGLLIGGKLQHDCGIERSIGYFLEALICLAPFCKKPLEITLKGVTNDGMDPLKNSGKSPGFGLILMAESTTGVFYSAEAISKPSGSGEDFVVPEDVAKQACYKLFEEINRGGCIESFNQSLACLMMALGPADVSKIKTGPLSPYTHIEDFLQLRMKLETEKDEDLQTGTHKVIMTCVGIGFSNLSRSVK</sequence>
<dbReference type="InterPro" id="IPR000228">
    <property type="entry name" value="RNA3'_term_phos_cyc"/>
</dbReference>
<dbReference type="GO" id="GO:0000479">
    <property type="term" value="P:endonucleolytic cleavage of tricistronic rRNA transcript (SSU-rRNA, 5.8S rRNA, LSU-rRNA)"/>
    <property type="evidence" value="ECO:0007669"/>
    <property type="project" value="TreeGrafter"/>
</dbReference>
<protein>
    <submittedName>
        <fullName evidence="3">RNA 3'-terminal phosphate cyclase-like protein</fullName>
    </submittedName>
</protein>
<organism evidence="3 4">
    <name type="scientific">Caerostris extrusa</name>
    <name type="common">Bark spider</name>
    <name type="synonym">Caerostris bankana</name>
    <dbReference type="NCBI Taxonomy" id="172846"/>
    <lineage>
        <taxon>Eukaryota</taxon>
        <taxon>Metazoa</taxon>
        <taxon>Ecdysozoa</taxon>
        <taxon>Arthropoda</taxon>
        <taxon>Chelicerata</taxon>
        <taxon>Arachnida</taxon>
        <taxon>Araneae</taxon>
        <taxon>Araneomorphae</taxon>
        <taxon>Entelegynae</taxon>
        <taxon>Araneoidea</taxon>
        <taxon>Araneidae</taxon>
        <taxon>Caerostris</taxon>
    </lineage>
</organism>
<dbReference type="PANTHER" id="PTHR11096:SF1">
    <property type="entry name" value="RNA 3'-TERMINAL PHOSPHATE CYCLASE-LIKE PROTEIN"/>
    <property type="match status" value="1"/>
</dbReference>
<dbReference type="InterPro" id="IPR023797">
    <property type="entry name" value="RNA3'_phos_cyclase_dom"/>
</dbReference>
<evidence type="ECO:0000313" key="4">
    <source>
        <dbReference type="Proteomes" id="UP001054945"/>
    </source>
</evidence>
<dbReference type="GO" id="GO:0005730">
    <property type="term" value="C:nucleolus"/>
    <property type="evidence" value="ECO:0007669"/>
    <property type="project" value="TreeGrafter"/>
</dbReference>
<dbReference type="AlphaFoldDB" id="A0AAV4VNU1"/>